<keyword evidence="3" id="KW-1185">Reference proteome</keyword>
<dbReference type="RefSeq" id="WP_130436407.1">
    <property type="nucleotide sequence ID" value="NZ_SGXF01000010.1"/>
</dbReference>
<accession>A0A4Q7NXW2</accession>
<reference evidence="2 3" key="1">
    <citation type="submission" date="2019-02" db="EMBL/GenBank/DDBJ databases">
        <title>Genomic Encyclopedia of Type Strains, Phase IV (KMG-IV): sequencing the most valuable type-strain genomes for metagenomic binning, comparative biology and taxonomic classification.</title>
        <authorList>
            <person name="Goeker M."/>
        </authorList>
    </citation>
    <scope>NUCLEOTIDE SEQUENCE [LARGE SCALE GENOMIC DNA]</scope>
    <source>
        <strain evidence="2 3">DSM 29486</strain>
    </source>
</reference>
<dbReference type="EMBL" id="SGXF01000010">
    <property type="protein sequence ID" value="RZS92077.1"/>
    <property type="molecule type" value="Genomic_DNA"/>
</dbReference>
<evidence type="ECO:0000256" key="1">
    <source>
        <dbReference type="SAM" id="MobiDB-lite"/>
    </source>
</evidence>
<feature type="region of interest" description="Disordered" evidence="1">
    <location>
        <begin position="105"/>
        <end position="152"/>
    </location>
</feature>
<name>A0A4Q7NXW2_9FIRM</name>
<comment type="caution">
    <text evidence="2">The sequence shown here is derived from an EMBL/GenBank/DDBJ whole genome shotgun (WGS) entry which is preliminary data.</text>
</comment>
<dbReference type="Pfam" id="PF16127">
    <property type="entry name" value="DUF4839"/>
    <property type="match status" value="1"/>
</dbReference>
<dbReference type="AlphaFoldDB" id="A0A4Q7NXW2"/>
<proteinExistence type="predicted"/>
<gene>
    <name evidence="2" type="ORF">EV209_3196</name>
</gene>
<sequence length="275" mass="30684">MKRKFLVIVAILTVLLVGCSSEDDGRIHMPFGGNDYDGANYQEIVSQLEEAGFTNVRKEPLGDLVTGWLNDEGEVDEVSVDGDTVFSTDSKYFPDVEIVVSYHTFPGEEESSTEDENLNSESNKESSEVENETSENTESTNEVPEENLTPENNEDLVAVLSATNELDPIYSEFAEKYKNRIIEFDACITYLANHGDNDTRYDLLLSAGDYVDENTVNPGPIFKFEDVNTYGMGIEDLYLPDYISIGSNIHVTAEIQSFSENEGVFFLNPVKVVSR</sequence>
<dbReference type="Proteomes" id="UP000292927">
    <property type="component" value="Unassembled WGS sequence"/>
</dbReference>
<feature type="compositionally biased region" description="Acidic residues" evidence="1">
    <location>
        <begin position="107"/>
        <end position="118"/>
    </location>
</feature>
<dbReference type="PROSITE" id="PS51257">
    <property type="entry name" value="PROKAR_LIPOPROTEIN"/>
    <property type="match status" value="1"/>
</dbReference>
<dbReference type="InterPro" id="IPR032290">
    <property type="entry name" value="DUF4839"/>
</dbReference>
<organism evidence="2 3">
    <name type="scientific">Cuneatibacter caecimuris</name>
    <dbReference type="NCBI Taxonomy" id="1796618"/>
    <lineage>
        <taxon>Bacteria</taxon>
        <taxon>Bacillati</taxon>
        <taxon>Bacillota</taxon>
        <taxon>Clostridia</taxon>
        <taxon>Lachnospirales</taxon>
        <taxon>Lachnospiraceae</taxon>
        <taxon>Cuneatibacter</taxon>
    </lineage>
</organism>
<dbReference type="OrthoDB" id="2237218at2"/>
<evidence type="ECO:0000313" key="2">
    <source>
        <dbReference type="EMBL" id="RZS92077.1"/>
    </source>
</evidence>
<evidence type="ECO:0000313" key="3">
    <source>
        <dbReference type="Proteomes" id="UP000292927"/>
    </source>
</evidence>
<protein>
    <submittedName>
        <fullName evidence="2">Uncharacterized protein DUF4839</fullName>
    </submittedName>
</protein>